<keyword evidence="1" id="KW-0812">Transmembrane</keyword>
<feature type="transmembrane region" description="Helical" evidence="1">
    <location>
        <begin position="21"/>
        <end position="38"/>
    </location>
</feature>
<keyword evidence="1" id="KW-1133">Transmembrane helix</keyword>
<accession>A0A248VY44</accession>
<evidence type="ECO:0000256" key="1">
    <source>
        <dbReference type="SAM" id="Phobius"/>
    </source>
</evidence>
<dbReference type="EMBL" id="CP022992">
    <property type="protein sequence ID" value="ASW03918.1"/>
    <property type="molecule type" value="Genomic_DNA"/>
</dbReference>
<dbReference type="RefSeq" id="WP_025496592.1">
    <property type="nucleotide sequence ID" value="NZ_CP022992.1"/>
</dbReference>
<feature type="transmembrane region" description="Helical" evidence="1">
    <location>
        <begin position="163"/>
        <end position="185"/>
    </location>
</feature>
<organism evidence="2 3">
    <name type="scientific">Paraburkholderia aromaticivorans</name>
    <dbReference type="NCBI Taxonomy" id="2026199"/>
    <lineage>
        <taxon>Bacteria</taxon>
        <taxon>Pseudomonadati</taxon>
        <taxon>Pseudomonadota</taxon>
        <taxon>Betaproteobacteria</taxon>
        <taxon>Burkholderiales</taxon>
        <taxon>Burkholderiaceae</taxon>
        <taxon>Paraburkholderia</taxon>
    </lineage>
</organism>
<sequence length="228" mass="23512">MKHLSLAKPAMVGDGRPHPHLAAAAMVAGPWAAQVALLRSVSELSWLALAACLILAGLAALERLQPAGRAAEASQATLLLGMLGMLSGLTLDARGPGLDLMTSLCGAGGLDDFLFASYLHWSWLPAMHAGMLAGGSAALPLARITRRRAHSSWQTDILRHAACSGWMLAGMTFGVLACQRAAAWFPAGAAPGTGPASMLGGMFAGMVWGMVASAVFNRACSRLARVAI</sequence>
<name>A0A248VY44_9BURK</name>
<reference evidence="2 3" key="1">
    <citation type="submission" date="2017-08" db="EMBL/GenBank/DDBJ databases">
        <title>Identification and genetic characteristics of simultaneous BTEX- and naphthalene-degrading Paraburkholderia sp. BN5 isolated from petroleum-contaminated soil.</title>
        <authorList>
            <person name="Lee Y."/>
            <person name="Jeon C.O."/>
        </authorList>
    </citation>
    <scope>NUCLEOTIDE SEQUENCE [LARGE SCALE GENOMIC DNA]</scope>
    <source>
        <strain evidence="2 3">BN5</strain>
        <plasmid evidence="2 3">pBN2</plasmid>
    </source>
</reference>
<proteinExistence type="predicted"/>
<keyword evidence="2" id="KW-0614">Plasmid</keyword>
<dbReference type="KEGG" id="parb:CJU94_37765"/>
<evidence type="ECO:0000313" key="2">
    <source>
        <dbReference type="EMBL" id="ASW03918.1"/>
    </source>
</evidence>
<dbReference type="OrthoDB" id="9135868at2"/>
<feature type="transmembrane region" description="Helical" evidence="1">
    <location>
        <begin position="121"/>
        <end position="142"/>
    </location>
</feature>
<keyword evidence="3" id="KW-1185">Reference proteome</keyword>
<keyword evidence="1" id="KW-0472">Membrane</keyword>
<geneLocation type="plasmid" evidence="2 3">
    <name>pBN2</name>
</geneLocation>
<feature type="transmembrane region" description="Helical" evidence="1">
    <location>
        <begin position="44"/>
        <end position="61"/>
    </location>
</feature>
<protein>
    <submittedName>
        <fullName evidence="2">Uncharacterized protein</fullName>
    </submittedName>
</protein>
<gene>
    <name evidence="2" type="ORF">CJU94_37765</name>
</gene>
<feature type="transmembrane region" description="Helical" evidence="1">
    <location>
        <begin position="197"/>
        <end position="216"/>
    </location>
</feature>
<dbReference type="AlphaFoldDB" id="A0A248VY44"/>
<dbReference type="Proteomes" id="UP000215158">
    <property type="component" value="Plasmid pBN2"/>
</dbReference>
<evidence type="ECO:0000313" key="3">
    <source>
        <dbReference type="Proteomes" id="UP000215158"/>
    </source>
</evidence>